<dbReference type="CDD" id="cd04607">
    <property type="entry name" value="CBS_pair_NTP_transferase_assoc"/>
    <property type="match status" value="1"/>
</dbReference>
<name>A4U3N3_9PROT</name>
<proteinExistence type="predicted"/>
<dbReference type="SUPFAM" id="SSF54631">
    <property type="entry name" value="CBS-domain pair"/>
    <property type="match status" value="1"/>
</dbReference>
<dbReference type="InterPro" id="IPR005835">
    <property type="entry name" value="NTP_transferase_dom"/>
</dbReference>
<dbReference type="Pfam" id="PF00571">
    <property type="entry name" value="CBS"/>
    <property type="match status" value="2"/>
</dbReference>
<dbReference type="InterPro" id="IPR050486">
    <property type="entry name" value="Mannose-1P_guanyltransferase"/>
</dbReference>
<dbReference type="InterPro" id="IPR000644">
    <property type="entry name" value="CBS_dom"/>
</dbReference>
<reference evidence="3" key="1">
    <citation type="journal article" date="2007" name="J. Bacteriol.">
        <title>Comparative genome analysis of four magnetotactic bacteria reveals a complex set of group-specific genes implicated in magnetosome biomineralization and function.</title>
        <authorList>
            <person name="Richter M."/>
            <person name="Kube M."/>
            <person name="Bazylinski D.A."/>
            <person name="Lombardot T."/>
            <person name="Gloeckner F.O."/>
            <person name="Reinhardt R."/>
            <person name="Schueler D."/>
        </authorList>
    </citation>
    <scope>NUCLEOTIDE SEQUENCE</scope>
    <source>
        <strain evidence="3">MSR-1</strain>
    </source>
</reference>
<accession>A4U3N3</accession>
<dbReference type="EMBL" id="CU459003">
    <property type="protein sequence ID" value="CAM77490.1"/>
    <property type="molecule type" value="Genomic_DNA"/>
</dbReference>
<feature type="domain" description="CBS" evidence="2">
    <location>
        <begin position="1"/>
        <end position="59"/>
    </location>
</feature>
<dbReference type="SUPFAM" id="SSF53448">
    <property type="entry name" value="Nucleotide-diphospho-sugar transferases"/>
    <property type="match status" value="1"/>
</dbReference>
<feature type="domain" description="CBS" evidence="2">
    <location>
        <begin position="67"/>
        <end position="123"/>
    </location>
</feature>
<dbReference type="AlphaFoldDB" id="A4U3N3"/>
<dbReference type="Gene3D" id="3.10.580.10">
    <property type="entry name" value="CBS-domain"/>
    <property type="match status" value="1"/>
</dbReference>
<evidence type="ECO:0000313" key="3">
    <source>
        <dbReference type="EMBL" id="CAM77490.1"/>
    </source>
</evidence>
<sequence>MPKGWAKSLIGPDGKIAEALEILETGGLQICLVVDTGNRLIGTITDGDVRRGILKGISLDAPATLIMNSKPRVVSPADSQQRIQSLMDDLFLRHVPMVDANGVLVDLITSVDYLRAQQKLADNVVVLMAGGLGSRLRPLTAQTPKPLLKVGSQPLLEIILENFVAAHFKRFYISVNYKAEMVKDHFGDGSKWGCQIEYLEENERLGTAGALSLIQEQINAPMVVMNGDLLTKVNFRNLLDFHREHDSIATMCVREYDFQVPYGVVNIENHRITGLVEKPIHNFFVNAGIYVLSPQALDYIPKGQYYDMTQLFQTLLDIKRETAVFPIREYWLDIGHIADFERANGEFHSIFGPSKDDLPAESSHDAI</sequence>
<gene>
    <name evidence="3" type="ORF">MGR_0158</name>
</gene>
<dbReference type="PROSITE" id="PS51371">
    <property type="entry name" value="CBS"/>
    <property type="match status" value="2"/>
</dbReference>
<dbReference type="PANTHER" id="PTHR22572">
    <property type="entry name" value="SUGAR-1-PHOSPHATE GUANYL TRANSFERASE"/>
    <property type="match status" value="1"/>
</dbReference>
<dbReference type="InterPro" id="IPR046342">
    <property type="entry name" value="CBS_dom_sf"/>
</dbReference>
<evidence type="ECO:0000259" key="2">
    <source>
        <dbReference type="PROSITE" id="PS51371"/>
    </source>
</evidence>
<dbReference type="Pfam" id="PF00483">
    <property type="entry name" value="NTP_transferase"/>
    <property type="match status" value="1"/>
</dbReference>
<protein>
    <submittedName>
        <fullName evidence="3">Mannose-1-phosphate guanyltransferase</fullName>
    </submittedName>
</protein>
<dbReference type="Gene3D" id="3.90.550.10">
    <property type="entry name" value="Spore Coat Polysaccharide Biosynthesis Protein SpsA, Chain A"/>
    <property type="match status" value="1"/>
</dbReference>
<keyword evidence="3" id="KW-0808">Transferase</keyword>
<dbReference type="GO" id="GO:0016740">
    <property type="term" value="F:transferase activity"/>
    <property type="evidence" value="ECO:0007669"/>
    <property type="project" value="UniProtKB-KW"/>
</dbReference>
<dbReference type="CDD" id="cd06426">
    <property type="entry name" value="NTP_transferase_like_2"/>
    <property type="match status" value="1"/>
</dbReference>
<evidence type="ECO:0000256" key="1">
    <source>
        <dbReference type="PROSITE-ProRule" id="PRU00703"/>
    </source>
</evidence>
<dbReference type="InterPro" id="IPR029044">
    <property type="entry name" value="Nucleotide-diphossugar_trans"/>
</dbReference>
<organism evidence="3">
    <name type="scientific">Magnetospirillum gryphiswaldense</name>
    <dbReference type="NCBI Taxonomy" id="55518"/>
    <lineage>
        <taxon>Bacteria</taxon>
        <taxon>Pseudomonadati</taxon>
        <taxon>Pseudomonadota</taxon>
        <taxon>Alphaproteobacteria</taxon>
        <taxon>Rhodospirillales</taxon>
        <taxon>Rhodospirillaceae</taxon>
        <taxon>Magnetospirillum</taxon>
    </lineage>
</organism>
<keyword evidence="1" id="KW-0129">CBS domain</keyword>
<dbReference type="SMART" id="SM00116">
    <property type="entry name" value="CBS"/>
    <property type="match status" value="2"/>
</dbReference>